<dbReference type="Proteomes" id="UP000255529">
    <property type="component" value="Unassembled WGS sequence"/>
</dbReference>
<proteinExistence type="predicted"/>
<gene>
    <name evidence="1" type="ORF">NCTC11544_05360</name>
</gene>
<name>A0A380B107_9GAMM</name>
<dbReference type="AlphaFoldDB" id="A0A380B107"/>
<evidence type="ECO:0000313" key="2">
    <source>
        <dbReference type="Proteomes" id="UP000255529"/>
    </source>
</evidence>
<protein>
    <submittedName>
        <fullName evidence="1">Uncharacterized protein</fullName>
    </submittedName>
</protein>
<sequence length="35" mass="4085">MLTEKDLLLIKTTTMTDTQVDKIDPTLGYKRFIKI</sequence>
<reference evidence="1 2" key="1">
    <citation type="submission" date="2018-06" db="EMBL/GenBank/DDBJ databases">
        <authorList>
            <consortium name="Pathogen Informatics"/>
            <person name="Doyle S."/>
        </authorList>
    </citation>
    <scope>NUCLEOTIDE SEQUENCE [LARGE SCALE GENOMIC DNA]</scope>
    <source>
        <strain evidence="1 2">NCTC11544</strain>
    </source>
</reference>
<dbReference type="EMBL" id="UGYN01000002">
    <property type="protein sequence ID" value="SUI90932.1"/>
    <property type="molecule type" value="Genomic_DNA"/>
</dbReference>
<organism evidence="1 2">
    <name type="scientific">Serratia quinivorans</name>
    <dbReference type="NCBI Taxonomy" id="137545"/>
    <lineage>
        <taxon>Bacteria</taxon>
        <taxon>Pseudomonadati</taxon>
        <taxon>Pseudomonadota</taxon>
        <taxon>Gammaproteobacteria</taxon>
        <taxon>Enterobacterales</taxon>
        <taxon>Yersiniaceae</taxon>
        <taxon>Serratia</taxon>
    </lineage>
</organism>
<evidence type="ECO:0000313" key="1">
    <source>
        <dbReference type="EMBL" id="SUI90932.1"/>
    </source>
</evidence>
<accession>A0A380B107</accession>